<protein>
    <recommendedName>
        <fullName evidence="1">HTH crp-type domain-containing protein</fullName>
    </recommendedName>
</protein>
<dbReference type="SUPFAM" id="SSF46785">
    <property type="entry name" value="Winged helix' DNA-binding domain"/>
    <property type="match status" value="1"/>
</dbReference>
<dbReference type="Gene3D" id="1.10.10.10">
    <property type="entry name" value="Winged helix-like DNA-binding domain superfamily/Winged helix DNA-binding domain"/>
    <property type="match status" value="1"/>
</dbReference>
<evidence type="ECO:0000313" key="2">
    <source>
        <dbReference type="EMBL" id="AVQ30040.1"/>
    </source>
</evidence>
<dbReference type="RefSeq" id="WP_005949560.1">
    <property type="nucleotide sequence ID" value="NZ_CP028103.1"/>
</dbReference>
<dbReference type="Proteomes" id="UP000241238">
    <property type="component" value="Chromosome"/>
</dbReference>
<evidence type="ECO:0000313" key="3">
    <source>
        <dbReference type="Proteomes" id="UP000241238"/>
    </source>
</evidence>
<organism evidence="2 3">
    <name type="scientific">Fusobacterium varium ATCC 27725</name>
    <dbReference type="NCBI Taxonomy" id="469618"/>
    <lineage>
        <taxon>Bacteria</taxon>
        <taxon>Fusobacteriati</taxon>
        <taxon>Fusobacteriota</taxon>
        <taxon>Fusobacteriia</taxon>
        <taxon>Fusobacteriales</taxon>
        <taxon>Fusobacteriaceae</taxon>
        <taxon>Fusobacterium</taxon>
    </lineage>
</organism>
<dbReference type="InterPro" id="IPR036388">
    <property type="entry name" value="WH-like_DNA-bd_sf"/>
</dbReference>
<dbReference type="EMBL" id="CP028103">
    <property type="protein sequence ID" value="AVQ30040.1"/>
    <property type="molecule type" value="Genomic_DNA"/>
</dbReference>
<name>A0ABM6U1D6_FUSVA</name>
<sequence length="401" mass="47082">MIKIAVISPENSIPFIKKGIKENDKYCVEYFIYENLEETVDIYKKNFHKFDVFLTSGELGKIFLEGKLKKIIKPIYSLEIKREELYQILFKILKNNPNINFSKVYIDFIDKSNKDFYFKNIFDTDEPFTTEFNIENPNFYEDIFHNHCILHKEDKVQLSITRLSNLTERLEKEKIPFIFLFPSEDNIKDTIEHMISKIKIAGLDDKKIIVGKIKHFDSNKTYKPILEKHIKNSIIYELDNEIEIIMIKKDFIDFTENLSGKIFSTIGTIIVGWGCGENISEARLNAEKAYEKSEVYGEEICYFLEKGKFTALKGFRKKDVRDFGIYEKLRKLNISKTLFETLLKIYEQDIWITAEELAGYIGLSRRTASRILKKLEKNKLADMSLLGGNIGRPSNKYKLNF</sequence>
<dbReference type="InterPro" id="IPR036390">
    <property type="entry name" value="WH_DNA-bd_sf"/>
</dbReference>
<reference evidence="3" key="1">
    <citation type="journal article" date="2018" name="MSphere">
        <title>Fusobacterium Genomics Using MinION and Illumina Sequencing Enables Genome Completion and Correction.</title>
        <authorList>
            <person name="Todd S.M."/>
            <person name="Settlage R.E."/>
            <person name="Lahmers K.K."/>
            <person name="Slade D.J."/>
        </authorList>
    </citation>
    <scope>NUCLEOTIDE SEQUENCE [LARGE SCALE GENOMIC DNA]</scope>
    <source>
        <strain evidence="3">ATCC 27725</strain>
    </source>
</reference>
<evidence type="ECO:0000259" key="1">
    <source>
        <dbReference type="Pfam" id="PF00325"/>
    </source>
</evidence>
<dbReference type="Pfam" id="PF00325">
    <property type="entry name" value="Crp"/>
    <property type="match status" value="1"/>
</dbReference>
<dbReference type="GeneID" id="77466729"/>
<gene>
    <name evidence="2" type="ORF">C4N18_01900</name>
</gene>
<keyword evidence="3" id="KW-1185">Reference proteome</keyword>
<feature type="domain" description="HTH crp-type" evidence="1">
    <location>
        <begin position="355"/>
        <end position="380"/>
    </location>
</feature>
<accession>A0ABM6U1D6</accession>
<dbReference type="InterPro" id="IPR012318">
    <property type="entry name" value="HTH_CRP"/>
</dbReference>
<proteinExistence type="predicted"/>